<reference evidence="2 3" key="1">
    <citation type="submission" date="2016-10" db="EMBL/GenBank/DDBJ databases">
        <authorList>
            <person name="de Groot N.N."/>
        </authorList>
    </citation>
    <scope>NUCLEOTIDE SEQUENCE [LARGE SCALE GENOMIC DNA]</scope>
    <source>
        <strain>GEY</strain>
        <strain evidence="3">DSM 9560</strain>
    </source>
</reference>
<gene>
    <name evidence="2" type="ORF">SAMN04488541_10923</name>
</gene>
<dbReference type="GO" id="GO:0045892">
    <property type="term" value="P:negative regulation of DNA-templated transcription"/>
    <property type="evidence" value="ECO:0007669"/>
    <property type="project" value="UniProtKB-ARBA"/>
</dbReference>
<dbReference type="InterPro" id="IPR003735">
    <property type="entry name" value="Metal_Tscrpt_repr"/>
</dbReference>
<name>A0A1I2K9D6_9BACT</name>
<sequence>MTVLPLTKILIMIPRDLTQDIKTRLATIGGQVNGLIKMLDKEEDPEKIITQFKAVDNGLDTAYNLLLDEVYRKALAIKIVEVADACPGNCGNEEKIDFIRTQFPKFKMDEILKKFKEITKIGERVKEHQKKNL</sequence>
<dbReference type="AlphaFoldDB" id="A0A1I2K9D6"/>
<dbReference type="Gene3D" id="1.20.58.1000">
    <property type="entry name" value="Metal-sensitive repressor, helix protomer"/>
    <property type="match status" value="1"/>
</dbReference>
<dbReference type="Pfam" id="PF02583">
    <property type="entry name" value="Trns_repr_metal"/>
    <property type="match status" value="1"/>
</dbReference>
<dbReference type="GO" id="GO:0046872">
    <property type="term" value="F:metal ion binding"/>
    <property type="evidence" value="ECO:0007669"/>
    <property type="project" value="InterPro"/>
</dbReference>
<proteinExistence type="inferred from homology"/>
<dbReference type="GO" id="GO:0003677">
    <property type="term" value="F:DNA binding"/>
    <property type="evidence" value="ECO:0007669"/>
    <property type="project" value="InterPro"/>
</dbReference>
<comment type="similarity">
    <text evidence="1">Belongs to the FrmR/RcnR family.</text>
</comment>
<dbReference type="InterPro" id="IPR038390">
    <property type="entry name" value="Metal_Tscrpt_repr_sf"/>
</dbReference>
<accession>A0A1I2K9D6</accession>
<dbReference type="EMBL" id="FONY01000092">
    <property type="protein sequence ID" value="SFF62898.1"/>
    <property type="molecule type" value="Genomic_DNA"/>
</dbReference>
<organism evidence="2 3">
    <name type="scientific">Thermoflexibacter ruber</name>
    <dbReference type="NCBI Taxonomy" id="1003"/>
    <lineage>
        <taxon>Bacteria</taxon>
        <taxon>Pseudomonadati</taxon>
        <taxon>Bacteroidota</taxon>
        <taxon>Cytophagia</taxon>
        <taxon>Cytophagales</taxon>
        <taxon>Thermoflexibacteraceae</taxon>
        <taxon>Thermoflexibacter</taxon>
    </lineage>
</organism>
<evidence type="ECO:0000256" key="1">
    <source>
        <dbReference type="ARBA" id="ARBA00005260"/>
    </source>
</evidence>
<dbReference type="Proteomes" id="UP000199513">
    <property type="component" value="Unassembled WGS sequence"/>
</dbReference>
<protein>
    <submittedName>
        <fullName evidence="2">Metal-sensitive transcriptional repressor</fullName>
    </submittedName>
</protein>
<dbReference type="STRING" id="1003.SAMN04488541_10923"/>
<keyword evidence="3" id="KW-1185">Reference proteome</keyword>
<evidence type="ECO:0000313" key="2">
    <source>
        <dbReference type="EMBL" id="SFF62898.1"/>
    </source>
</evidence>
<evidence type="ECO:0000313" key="3">
    <source>
        <dbReference type="Proteomes" id="UP000199513"/>
    </source>
</evidence>